<dbReference type="PANTHER" id="PTHR10948:SF23">
    <property type="entry name" value="TRANSPOSASE INSI FOR INSERTION SEQUENCE ELEMENT IS30A-RELATED"/>
    <property type="match status" value="1"/>
</dbReference>
<dbReference type="GO" id="GO:0032196">
    <property type="term" value="P:transposition"/>
    <property type="evidence" value="ECO:0007669"/>
    <property type="project" value="TreeGrafter"/>
</dbReference>
<dbReference type="CDD" id="cd00090">
    <property type="entry name" value="HTH_ARSR"/>
    <property type="match status" value="1"/>
</dbReference>
<comment type="caution">
    <text evidence="3">The sequence shown here is derived from an EMBL/GenBank/DDBJ whole genome shotgun (WGS) entry which is preliminary data.</text>
</comment>
<dbReference type="GO" id="GO:0004803">
    <property type="term" value="F:transposase activity"/>
    <property type="evidence" value="ECO:0007669"/>
    <property type="project" value="TreeGrafter"/>
</dbReference>
<dbReference type="GO" id="GO:0003700">
    <property type="term" value="F:DNA-binding transcription factor activity"/>
    <property type="evidence" value="ECO:0007669"/>
    <property type="project" value="InterPro"/>
</dbReference>
<dbReference type="InterPro" id="IPR051917">
    <property type="entry name" value="Transposase-Integrase"/>
</dbReference>
<dbReference type="Proteomes" id="UP000215563">
    <property type="component" value="Unassembled WGS sequence"/>
</dbReference>
<feature type="domain" description="HTH arsR-type" evidence="2">
    <location>
        <begin position="87"/>
        <end position="185"/>
    </location>
</feature>
<dbReference type="InterPro" id="IPR036390">
    <property type="entry name" value="WH_DNA-bd_sf"/>
</dbReference>
<feature type="region of interest" description="Disordered" evidence="1">
    <location>
        <begin position="42"/>
        <end position="71"/>
    </location>
</feature>
<dbReference type="OrthoDB" id="4823987at2"/>
<dbReference type="GO" id="GO:0005829">
    <property type="term" value="C:cytosol"/>
    <property type="evidence" value="ECO:0007669"/>
    <property type="project" value="TreeGrafter"/>
</dbReference>
<dbReference type="Gene3D" id="1.10.10.10">
    <property type="entry name" value="Winged helix-like DNA-binding domain superfamily/Winged helix DNA-binding domain"/>
    <property type="match status" value="1"/>
</dbReference>
<accession>A0A229S2P3</accession>
<dbReference type="InterPro" id="IPR011991">
    <property type="entry name" value="ArsR-like_HTH"/>
</dbReference>
<dbReference type="InterPro" id="IPR036388">
    <property type="entry name" value="WH-like_DNA-bd_sf"/>
</dbReference>
<feature type="compositionally biased region" description="Basic and acidic residues" evidence="1">
    <location>
        <begin position="52"/>
        <end position="63"/>
    </location>
</feature>
<dbReference type="SMART" id="SM00418">
    <property type="entry name" value="HTH_ARSR"/>
    <property type="match status" value="1"/>
</dbReference>
<evidence type="ECO:0000256" key="1">
    <source>
        <dbReference type="SAM" id="MobiDB-lite"/>
    </source>
</evidence>
<dbReference type="SUPFAM" id="SSF46785">
    <property type="entry name" value="Winged helix' DNA-binding domain"/>
    <property type="match status" value="1"/>
</dbReference>
<evidence type="ECO:0000313" key="3">
    <source>
        <dbReference type="EMBL" id="OXM53193.1"/>
    </source>
</evidence>
<dbReference type="Pfam" id="PF13936">
    <property type="entry name" value="HTH_38"/>
    <property type="match status" value="1"/>
</dbReference>
<protein>
    <submittedName>
        <fullName evidence="3">IS30 family transposase</fullName>
    </submittedName>
</protein>
<proteinExistence type="predicted"/>
<evidence type="ECO:0000313" key="4">
    <source>
        <dbReference type="Proteomes" id="UP000215563"/>
    </source>
</evidence>
<reference evidence="3 4" key="1">
    <citation type="submission" date="2017-07" db="EMBL/GenBank/DDBJ databases">
        <title>Amycolatopsis alba DSM 44262 Genome sequencing and assembly.</title>
        <authorList>
            <person name="Kaur N."/>
            <person name="Mayilraj S."/>
        </authorList>
    </citation>
    <scope>NUCLEOTIDE SEQUENCE [LARGE SCALE GENOMIC DNA]</scope>
    <source>
        <strain evidence="3 4">DSM 44262</strain>
    </source>
</reference>
<name>A0A229S2P3_AMYAL</name>
<sequence>MPGGRLTLEDRRLIAAWLKDGLGYAEIARRLGRPTSTISREVARNSGQSGYRADEASRVTGERARRRKPLSRAAPVVTNGYGRDLEAVRTFETDFAEMMVATGLPRMMSRVLACLSVSDEGVLTAAELARRLQVSPASISHAVRYLETQALLRRERDGRREQYVIDDEMPQRVWAESVRANQEWIKIARQGAEVLGTSTPAGARMDDLSRFHARINEVMLDDRVAVYVGDAVTALAALLHAGRALSSPALADALGWPVERVSDALRVAQEYPHVAGPVTVVSGGEGYRAVALVERLTVAQLGLLGSRAPAAEKSPT</sequence>
<keyword evidence="4" id="KW-1185">Reference proteome</keyword>
<dbReference type="Pfam" id="PF12802">
    <property type="entry name" value="MarR_2"/>
    <property type="match status" value="1"/>
</dbReference>
<dbReference type="PROSITE" id="PS50987">
    <property type="entry name" value="HTH_ARSR_2"/>
    <property type="match status" value="1"/>
</dbReference>
<dbReference type="AlphaFoldDB" id="A0A229S2P3"/>
<dbReference type="EMBL" id="NMQU01000020">
    <property type="protein sequence ID" value="OXM53193.1"/>
    <property type="molecule type" value="Genomic_DNA"/>
</dbReference>
<dbReference type="InterPro" id="IPR001845">
    <property type="entry name" value="HTH_ArsR_DNA-bd_dom"/>
</dbReference>
<dbReference type="InterPro" id="IPR000835">
    <property type="entry name" value="HTH_MarR-typ"/>
</dbReference>
<evidence type="ECO:0000259" key="2">
    <source>
        <dbReference type="PROSITE" id="PS50987"/>
    </source>
</evidence>
<gene>
    <name evidence="3" type="ORF">CFP75_07675</name>
</gene>
<dbReference type="PANTHER" id="PTHR10948">
    <property type="entry name" value="TRANSPOSASE"/>
    <property type="match status" value="1"/>
</dbReference>
<organism evidence="3 4">
    <name type="scientific">Amycolatopsis alba DSM 44262</name>
    <dbReference type="NCBI Taxonomy" id="1125972"/>
    <lineage>
        <taxon>Bacteria</taxon>
        <taxon>Bacillati</taxon>
        <taxon>Actinomycetota</taxon>
        <taxon>Actinomycetes</taxon>
        <taxon>Pseudonocardiales</taxon>
        <taxon>Pseudonocardiaceae</taxon>
        <taxon>Amycolatopsis</taxon>
    </lineage>
</organism>
<dbReference type="InterPro" id="IPR025246">
    <property type="entry name" value="IS30-like_HTH"/>
</dbReference>
<dbReference type="RefSeq" id="WP_020633972.1">
    <property type="nucleotide sequence ID" value="NZ_KB913032.1"/>
</dbReference>